<evidence type="ECO:0000256" key="1">
    <source>
        <dbReference type="ARBA" id="ARBA00004651"/>
    </source>
</evidence>
<evidence type="ECO:0000313" key="8">
    <source>
        <dbReference type="EMBL" id="NKY00803.1"/>
    </source>
</evidence>
<name>A0A846WIT6_9ACTN</name>
<evidence type="ECO:0000256" key="6">
    <source>
        <dbReference type="SAM" id="Phobius"/>
    </source>
</evidence>
<keyword evidence="3 6" id="KW-0812">Transmembrane</keyword>
<dbReference type="RefSeq" id="WP_006369328.1">
    <property type="nucleotide sequence ID" value="NZ_CP073075.1"/>
</dbReference>
<comment type="caution">
    <text evidence="8">The sequence shown here is derived from an EMBL/GenBank/DDBJ whole genome shotgun (WGS) entry which is preliminary data.</text>
</comment>
<feature type="transmembrane region" description="Helical" evidence="6">
    <location>
        <begin position="26"/>
        <end position="51"/>
    </location>
</feature>
<accession>A0A846WIT6</accession>
<evidence type="ECO:0000313" key="9">
    <source>
        <dbReference type="Proteomes" id="UP000563898"/>
    </source>
</evidence>
<feature type="transmembrane region" description="Helical" evidence="6">
    <location>
        <begin position="57"/>
        <end position="80"/>
    </location>
</feature>
<evidence type="ECO:0000259" key="7">
    <source>
        <dbReference type="PROSITE" id="PS50850"/>
    </source>
</evidence>
<dbReference type="PROSITE" id="PS00216">
    <property type="entry name" value="SUGAR_TRANSPORT_1"/>
    <property type="match status" value="1"/>
</dbReference>
<protein>
    <submittedName>
        <fullName evidence="8">MFS transporter</fullName>
    </submittedName>
</protein>
<gene>
    <name evidence="8" type="ORF">HGA05_04380</name>
</gene>
<feature type="transmembrane region" description="Helical" evidence="6">
    <location>
        <begin position="278"/>
        <end position="296"/>
    </location>
</feature>
<feature type="transmembrane region" description="Helical" evidence="6">
    <location>
        <begin position="330"/>
        <end position="348"/>
    </location>
</feature>
<dbReference type="InterPro" id="IPR005829">
    <property type="entry name" value="Sugar_transporter_CS"/>
</dbReference>
<evidence type="ECO:0000256" key="3">
    <source>
        <dbReference type="ARBA" id="ARBA00022692"/>
    </source>
</evidence>
<dbReference type="Proteomes" id="UP000563898">
    <property type="component" value="Unassembled WGS sequence"/>
</dbReference>
<evidence type="ECO:0000256" key="2">
    <source>
        <dbReference type="ARBA" id="ARBA00022448"/>
    </source>
</evidence>
<dbReference type="InterPro" id="IPR020846">
    <property type="entry name" value="MFS_dom"/>
</dbReference>
<dbReference type="AlphaFoldDB" id="A0A846WIT6"/>
<evidence type="ECO:0000256" key="5">
    <source>
        <dbReference type="ARBA" id="ARBA00023136"/>
    </source>
</evidence>
<reference evidence="8 9" key="1">
    <citation type="submission" date="2020-04" db="EMBL/GenBank/DDBJ databases">
        <title>MicrobeNet Type strains.</title>
        <authorList>
            <person name="Nicholson A.C."/>
        </authorList>
    </citation>
    <scope>NUCLEOTIDE SEQUENCE [LARGE SCALE GENOMIC DNA]</scope>
    <source>
        <strain evidence="8 9">ATCC BAA-14</strain>
    </source>
</reference>
<keyword evidence="2" id="KW-0813">Transport</keyword>
<dbReference type="PANTHER" id="PTHR23511:SF34">
    <property type="entry name" value="SYNAPTIC VESICLE GLYCOPROTEIN 2"/>
    <property type="match status" value="1"/>
</dbReference>
<feature type="transmembrane region" description="Helical" evidence="6">
    <location>
        <begin position="150"/>
        <end position="171"/>
    </location>
</feature>
<dbReference type="GO" id="GO:0022857">
    <property type="term" value="F:transmembrane transporter activity"/>
    <property type="evidence" value="ECO:0007669"/>
    <property type="project" value="InterPro"/>
</dbReference>
<dbReference type="SUPFAM" id="SSF103473">
    <property type="entry name" value="MFS general substrate transporter"/>
    <property type="match status" value="1"/>
</dbReference>
<organism evidence="8 9">
    <name type="scientific">Gordonia polyisoprenivorans</name>
    <dbReference type="NCBI Taxonomy" id="84595"/>
    <lineage>
        <taxon>Bacteria</taxon>
        <taxon>Bacillati</taxon>
        <taxon>Actinomycetota</taxon>
        <taxon>Actinomycetes</taxon>
        <taxon>Mycobacteriales</taxon>
        <taxon>Gordoniaceae</taxon>
        <taxon>Gordonia</taxon>
    </lineage>
</organism>
<keyword evidence="4 6" id="KW-1133">Transmembrane helix</keyword>
<keyword evidence="5 6" id="KW-0472">Membrane</keyword>
<proteinExistence type="predicted"/>
<dbReference type="PROSITE" id="PS50850">
    <property type="entry name" value="MFS"/>
    <property type="match status" value="1"/>
</dbReference>
<feature type="transmembrane region" description="Helical" evidence="6">
    <location>
        <begin position="419"/>
        <end position="438"/>
    </location>
</feature>
<dbReference type="PANTHER" id="PTHR23511">
    <property type="entry name" value="SYNAPTIC VESICLE GLYCOPROTEIN 2"/>
    <property type="match status" value="1"/>
</dbReference>
<feature type="domain" description="Major facilitator superfamily (MFS) profile" evidence="7">
    <location>
        <begin position="26"/>
        <end position="443"/>
    </location>
</feature>
<dbReference type="InterPro" id="IPR036259">
    <property type="entry name" value="MFS_trans_sf"/>
</dbReference>
<feature type="transmembrane region" description="Helical" evidence="6">
    <location>
        <begin position="183"/>
        <end position="200"/>
    </location>
</feature>
<feature type="transmembrane region" description="Helical" evidence="6">
    <location>
        <begin position="302"/>
        <end position="323"/>
    </location>
</feature>
<dbReference type="EMBL" id="JAAXPC010000002">
    <property type="protein sequence ID" value="NKY00803.1"/>
    <property type="molecule type" value="Genomic_DNA"/>
</dbReference>
<dbReference type="Gene3D" id="1.20.1250.20">
    <property type="entry name" value="MFS general substrate transporter like domains"/>
    <property type="match status" value="1"/>
</dbReference>
<comment type="subcellular location">
    <subcellularLocation>
        <location evidence="1">Cell membrane</location>
        <topology evidence="1">Multi-pass membrane protein</topology>
    </subcellularLocation>
</comment>
<dbReference type="InterPro" id="IPR005828">
    <property type="entry name" value="MFS_sugar_transport-like"/>
</dbReference>
<dbReference type="GO" id="GO:0005886">
    <property type="term" value="C:plasma membrane"/>
    <property type="evidence" value="ECO:0007669"/>
    <property type="project" value="UniProtKB-SubCell"/>
</dbReference>
<dbReference type="CDD" id="cd17316">
    <property type="entry name" value="MFS_SV2_like"/>
    <property type="match status" value="1"/>
</dbReference>
<sequence>MSTPAETYSIAARMDRLPITPLHRRATVVIGFGLFFDIYEVFLAGTLSSVLKKQFSLGGNALTLLLASAFLGMFVGAITLGRLADRLGRRRAFLLSMSTYSVFTLLAAFSPNATMLVICRFLSGIGIGAEPPVSDTYLGDMLPPTERGRYTAWAYTLSFVGVPLVGFLGHYLVPLQPLGLEGWRWLFIIGALGAVIIFVLRRGLPESPRWLSSVGRDTEADEIVTGFETEARERGLPLPDPSPSTPSTQHGGALRELFDGAVRPRTLMMAVFQFFQTWGYYGFGTLAPIVLAAKGYDIVDSLGFLAVTYIGYPIGSLVSLPLIERFERKYLIVGSAITMAVFGVLFGISGTTAMIIVFGFLYTAASNVFSNSYHVYQAEIFPTRLRGTATSWTYSLSRLSSGLMPFILVPLFHHSGAGWLFTVVAAAMAIVAATIYVFGPLTTGRTLTDVNIVGGQGH</sequence>
<evidence type="ECO:0000256" key="4">
    <source>
        <dbReference type="ARBA" id="ARBA00022989"/>
    </source>
</evidence>
<dbReference type="Pfam" id="PF00083">
    <property type="entry name" value="Sugar_tr"/>
    <property type="match status" value="1"/>
</dbReference>